<dbReference type="AlphaFoldDB" id="G0WF55"/>
<gene>
    <name evidence="7" type="primary">NDAI0H02420</name>
    <name evidence="7" type="ordered locus">NDAI_0H02420</name>
</gene>
<reference evidence="7 8" key="1">
    <citation type="journal article" date="2011" name="Proc. Natl. Acad. Sci. U.S.A.">
        <title>Evolutionary erosion of yeast sex chromosomes by mating-type switching accidents.</title>
        <authorList>
            <person name="Gordon J.L."/>
            <person name="Armisen D."/>
            <person name="Proux-Wera E."/>
            <person name="Oheigeartaigh S.S."/>
            <person name="Byrne K.P."/>
            <person name="Wolfe K.H."/>
        </authorList>
    </citation>
    <scope>NUCLEOTIDE SEQUENCE [LARGE SCALE GENOMIC DNA]</scope>
    <source>
        <strain evidence="8">ATCC 10597 / BCRC 20456 / CBS 421 / NBRC 0211 / NRRL Y-12639</strain>
    </source>
</reference>
<dbReference type="KEGG" id="ndi:NDAI_0H02420"/>
<dbReference type="GeneID" id="11495947"/>
<organism evidence="7 8">
    <name type="scientific">Naumovozyma dairenensis (strain ATCC 10597 / BCRC 20456 / CBS 421 / NBRC 0211 / NRRL Y-12639)</name>
    <name type="common">Saccharomyces dairenensis</name>
    <dbReference type="NCBI Taxonomy" id="1071378"/>
    <lineage>
        <taxon>Eukaryota</taxon>
        <taxon>Fungi</taxon>
        <taxon>Dikarya</taxon>
        <taxon>Ascomycota</taxon>
        <taxon>Saccharomycotina</taxon>
        <taxon>Saccharomycetes</taxon>
        <taxon>Saccharomycetales</taxon>
        <taxon>Saccharomycetaceae</taxon>
        <taxon>Naumovozyma</taxon>
    </lineage>
</organism>
<keyword evidence="8" id="KW-1185">Reference proteome</keyword>
<dbReference type="EMBL" id="HE580274">
    <property type="protein sequence ID" value="CCD26416.1"/>
    <property type="molecule type" value="Genomic_DNA"/>
</dbReference>
<comment type="subcellular location">
    <subcellularLocation>
        <location evidence="1">Nucleus</location>
    </subcellularLocation>
</comment>
<feature type="compositionally biased region" description="Acidic residues" evidence="6">
    <location>
        <begin position="296"/>
        <end position="323"/>
    </location>
</feature>
<keyword evidence="2" id="KW-0678">Repressor</keyword>
<dbReference type="SMART" id="SM01401">
    <property type="entry name" value="Sds3"/>
    <property type="match status" value="1"/>
</dbReference>
<feature type="region of interest" description="Disordered" evidence="6">
    <location>
        <begin position="119"/>
        <end position="147"/>
    </location>
</feature>
<proteinExistence type="predicted"/>
<keyword evidence="4" id="KW-0804">Transcription</keyword>
<dbReference type="Proteomes" id="UP000000689">
    <property type="component" value="Chromosome 8"/>
</dbReference>
<dbReference type="InterPro" id="IPR013907">
    <property type="entry name" value="Sds3"/>
</dbReference>
<evidence type="ECO:0000256" key="3">
    <source>
        <dbReference type="ARBA" id="ARBA00023015"/>
    </source>
</evidence>
<evidence type="ECO:0000313" key="7">
    <source>
        <dbReference type="EMBL" id="CCD26416.1"/>
    </source>
</evidence>
<dbReference type="RefSeq" id="XP_003671659.1">
    <property type="nucleotide sequence ID" value="XM_003671611.1"/>
</dbReference>
<dbReference type="OMA" id="PRRISMI"/>
<name>G0WF55_NAUDC</name>
<dbReference type="GO" id="GO:0010468">
    <property type="term" value="P:regulation of gene expression"/>
    <property type="evidence" value="ECO:0007669"/>
    <property type="project" value="UniProtKB-ARBA"/>
</dbReference>
<evidence type="ECO:0000256" key="5">
    <source>
        <dbReference type="ARBA" id="ARBA00023242"/>
    </source>
</evidence>
<feature type="region of interest" description="Disordered" evidence="6">
    <location>
        <begin position="1"/>
        <end position="44"/>
    </location>
</feature>
<evidence type="ECO:0000256" key="4">
    <source>
        <dbReference type="ARBA" id="ARBA00023163"/>
    </source>
</evidence>
<feature type="compositionally biased region" description="Polar residues" evidence="6">
    <location>
        <begin position="7"/>
        <end position="36"/>
    </location>
</feature>
<dbReference type="eggNOG" id="ENOG502S36P">
    <property type="taxonomic scope" value="Eukaryota"/>
</dbReference>
<feature type="compositionally biased region" description="Low complexity" evidence="6">
    <location>
        <begin position="120"/>
        <end position="135"/>
    </location>
</feature>
<dbReference type="OrthoDB" id="20886at2759"/>
<evidence type="ECO:0000313" key="8">
    <source>
        <dbReference type="Proteomes" id="UP000000689"/>
    </source>
</evidence>
<protein>
    <recommendedName>
        <fullName evidence="9">Transcriptional regulatory protein DEP1</fullName>
    </recommendedName>
</protein>
<feature type="region of interest" description="Disordered" evidence="6">
    <location>
        <begin position="168"/>
        <end position="329"/>
    </location>
</feature>
<accession>G0WF55</accession>
<sequence length="630" mass="71214">MDRGEQQNDTNNTYSNNATPTLPTATHELSLSSSKPSIEINNSNAATTTTINTAENGSNVKKLEDDEESALSNIDFNNQELNNLNLSEYCISSDADTEKMGSDILQEIDETHPRLIQLVNNNNNNNSNDATIKNNNDNDDDNNPALMSNINTATLQNEPIGITSVIPEQQQQQQDNHPQLKNNNSNSNSSAELLLNGEGPRLPLTTTTITLKHKTENESAEDEQEQNKKIKLDNSVATTDVNQPTNSISDEQTIAQSTATNESITKGIDNDKITDVPATQINNKINNNNKNNDNTNDVDDDEDGNEVGDEEEDEIDIEENLTPEEERPGLLKSIVSEKADTDTLPTNTNETIKNDLTGKIEANVNDESIKLDEVENASNEEEEADDDEEEAEDEDEEDEEEVEVPEEGKDKRLAEIDHEEQRLNALKEITDIEYKFAELRQKLYENKLLKLETELQMCLEGSHPELQSYYQKIAAIRDYKLRKAYQRQKYELQCIDRETRATRTFIHQDHYKKVNDIRNKLLNDTTETWYDINRERRDLDVMVPDVSYHVPIKTAEKTLSCITGYAGPAQLKLPGEALSEDLACEGVNFRYKGNPVDKLEVIVDRMRLNNEISDLEGIKNILMHFLVLQI</sequence>
<evidence type="ECO:0000256" key="1">
    <source>
        <dbReference type="ARBA" id="ARBA00004123"/>
    </source>
</evidence>
<dbReference type="PANTHER" id="PTHR21964">
    <property type="entry name" value="BREAST CANCER METASTASIS-SUPPRESSOR 1"/>
    <property type="match status" value="1"/>
</dbReference>
<keyword evidence="5" id="KW-0539">Nucleus</keyword>
<keyword evidence="3" id="KW-0805">Transcription regulation</keyword>
<dbReference type="Pfam" id="PF08598">
    <property type="entry name" value="Sds3"/>
    <property type="match status" value="1"/>
</dbReference>
<evidence type="ECO:0000256" key="6">
    <source>
        <dbReference type="SAM" id="MobiDB-lite"/>
    </source>
</evidence>
<feature type="compositionally biased region" description="Low complexity" evidence="6">
    <location>
        <begin position="281"/>
        <end position="295"/>
    </location>
</feature>
<feature type="region of interest" description="Disordered" evidence="6">
    <location>
        <begin position="364"/>
        <end position="412"/>
    </location>
</feature>
<feature type="compositionally biased region" description="Polar residues" evidence="6">
    <location>
        <begin position="235"/>
        <end position="264"/>
    </location>
</feature>
<feature type="compositionally biased region" description="Acidic residues" evidence="6">
    <location>
        <begin position="374"/>
        <end position="405"/>
    </location>
</feature>
<dbReference type="HOGENOM" id="CLU_028822_0_0_1"/>
<dbReference type="GO" id="GO:0005654">
    <property type="term" value="C:nucleoplasm"/>
    <property type="evidence" value="ECO:0007669"/>
    <property type="project" value="UniProtKB-ARBA"/>
</dbReference>
<evidence type="ECO:0000256" key="2">
    <source>
        <dbReference type="ARBA" id="ARBA00022491"/>
    </source>
</evidence>
<evidence type="ECO:0008006" key="9">
    <source>
        <dbReference type="Google" id="ProtNLM"/>
    </source>
</evidence>
<dbReference type="STRING" id="1071378.G0WF55"/>